<dbReference type="Proteomes" id="UP000077248">
    <property type="component" value="Unassembled WGS sequence"/>
</dbReference>
<gene>
    <name evidence="3" type="ORF">CC77DRAFT_1031660</name>
</gene>
<name>A0A177DLV0_ALTAL</name>
<protein>
    <recommendedName>
        <fullName evidence="5">Mid2 domain-containing protein</fullName>
    </recommendedName>
</protein>
<dbReference type="AlphaFoldDB" id="A0A177DLV0"/>
<proteinExistence type="predicted"/>
<feature type="signal peptide" evidence="2">
    <location>
        <begin position="1"/>
        <end position="22"/>
    </location>
</feature>
<reference evidence="3 4" key="1">
    <citation type="submission" date="2016-05" db="EMBL/GenBank/DDBJ databases">
        <title>Comparative analysis of secretome profiles of manganese(II)-oxidizing ascomycete fungi.</title>
        <authorList>
            <consortium name="DOE Joint Genome Institute"/>
            <person name="Zeiner C.A."/>
            <person name="Purvine S.O."/>
            <person name="Zink E.M."/>
            <person name="Wu S."/>
            <person name="Pasa-Tolic L."/>
            <person name="Chaput D.L."/>
            <person name="Haridas S."/>
            <person name="Grigoriev I.V."/>
            <person name="Santelli C.M."/>
            <person name="Hansel C.M."/>
        </authorList>
    </citation>
    <scope>NUCLEOTIDE SEQUENCE [LARGE SCALE GENOMIC DNA]</scope>
    <source>
        <strain evidence="3 4">SRC1lrK2f</strain>
    </source>
</reference>
<feature type="transmembrane region" description="Helical" evidence="1">
    <location>
        <begin position="184"/>
        <end position="205"/>
    </location>
</feature>
<accession>A0A177DLV0</accession>
<dbReference type="GeneID" id="29112275"/>
<keyword evidence="1" id="KW-0472">Membrane</keyword>
<keyword evidence="1" id="KW-1133">Transmembrane helix</keyword>
<evidence type="ECO:0000256" key="1">
    <source>
        <dbReference type="SAM" id="Phobius"/>
    </source>
</evidence>
<keyword evidence="2" id="KW-0732">Signal</keyword>
<sequence>MSANRFAVLLLQHHTFLQEAMAACYWRNGTENTHPAYAPRINDTSNPLSTICCASWDNLLPNGLCQNKDSSTIYRETCTKSSWEGGGCQELCSAEVHKARLTPCTGAADSATWCCGSSNQCCAERSTIPRYTIAARFGDPIPTATSSIVSSTMSSMISSSISTLPATSTAIATGNSGLSVGAKAGIGVGATLGAIALIGLGIFIAQALRWRKKARDATPSTRVPEEYTPKDIYRYEQGGNPAQLAGGESELHEMPGSVRVSELDQVPYSRPVGGLAAKA</sequence>
<dbReference type="OMA" id="TICCASW"/>
<evidence type="ECO:0000313" key="3">
    <source>
        <dbReference type="EMBL" id="OAG20476.1"/>
    </source>
</evidence>
<dbReference type="STRING" id="5599.A0A177DLV0"/>
<evidence type="ECO:0000256" key="2">
    <source>
        <dbReference type="SAM" id="SignalP"/>
    </source>
</evidence>
<feature type="chain" id="PRO_5008059576" description="Mid2 domain-containing protein" evidence="2">
    <location>
        <begin position="23"/>
        <end position="279"/>
    </location>
</feature>
<keyword evidence="1" id="KW-0812">Transmembrane</keyword>
<organism evidence="3 4">
    <name type="scientific">Alternaria alternata</name>
    <name type="common">Alternaria rot fungus</name>
    <name type="synonym">Torula alternata</name>
    <dbReference type="NCBI Taxonomy" id="5599"/>
    <lineage>
        <taxon>Eukaryota</taxon>
        <taxon>Fungi</taxon>
        <taxon>Dikarya</taxon>
        <taxon>Ascomycota</taxon>
        <taxon>Pezizomycotina</taxon>
        <taxon>Dothideomycetes</taxon>
        <taxon>Pleosporomycetidae</taxon>
        <taxon>Pleosporales</taxon>
        <taxon>Pleosporineae</taxon>
        <taxon>Pleosporaceae</taxon>
        <taxon>Alternaria</taxon>
        <taxon>Alternaria sect. Alternaria</taxon>
        <taxon>Alternaria alternata complex</taxon>
    </lineage>
</organism>
<keyword evidence="4" id="KW-1185">Reference proteome</keyword>
<evidence type="ECO:0000313" key="4">
    <source>
        <dbReference type="Proteomes" id="UP000077248"/>
    </source>
</evidence>
<dbReference type="KEGG" id="aalt:CC77DRAFT_1031660"/>
<evidence type="ECO:0008006" key="5">
    <source>
        <dbReference type="Google" id="ProtNLM"/>
    </source>
</evidence>
<dbReference type="VEuPathDB" id="FungiDB:CC77DRAFT_1031660"/>
<dbReference type="EMBL" id="KV441479">
    <property type="protein sequence ID" value="OAG20476.1"/>
    <property type="molecule type" value="Genomic_DNA"/>
</dbReference>
<dbReference type="RefSeq" id="XP_018385897.1">
    <property type="nucleotide sequence ID" value="XM_018526681.1"/>
</dbReference>